<keyword evidence="1 2" id="KW-0597">Phosphoprotein</keyword>
<dbReference type="Pfam" id="PF00989">
    <property type="entry name" value="PAS"/>
    <property type="match status" value="1"/>
</dbReference>
<dbReference type="Pfam" id="PF00072">
    <property type="entry name" value="Response_reg"/>
    <property type="match status" value="2"/>
</dbReference>
<dbReference type="GO" id="GO:0006355">
    <property type="term" value="P:regulation of DNA-templated transcription"/>
    <property type="evidence" value="ECO:0007669"/>
    <property type="project" value="InterPro"/>
</dbReference>
<dbReference type="InterPro" id="IPR050595">
    <property type="entry name" value="Bact_response_regulator"/>
</dbReference>
<dbReference type="RefSeq" id="WP_234687294.1">
    <property type="nucleotide sequence ID" value="NZ_CAHPSC010000001.1"/>
</dbReference>
<dbReference type="SUPFAM" id="SSF55785">
    <property type="entry name" value="PYP-like sensor domain (PAS domain)"/>
    <property type="match status" value="1"/>
</dbReference>
<feature type="domain" description="Response regulatory" evidence="3">
    <location>
        <begin position="140"/>
        <end position="256"/>
    </location>
</feature>
<dbReference type="AlphaFoldDB" id="A0AA35D3E9"/>
<feature type="modified residue" description="4-aspartylphosphate" evidence="2">
    <location>
        <position position="54"/>
    </location>
</feature>
<dbReference type="PANTHER" id="PTHR44591">
    <property type="entry name" value="STRESS RESPONSE REGULATOR PROTEIN 1"/>
    <property type="match status" value="1"/>
</dbReference>
<protein>
    <submittedName>
        <fullName evidence="5">Stalked cell differentiation-controlling protein</fullName>
    </submittedName>
</protein>
<reference evidence="5" key="1">
    <citation type="submission" date="2020-05" db="EMBL/GenBank/DDBJ databases">
        <authorList>
            <person name="Delgado-Blas J."/>
        </authorList>
    </citation>
    <scope>NUCLEOTIDE SEQUENCE</scope>
    <source>
        <strain evidence="5">BB1454</strain>
    </source>
</reference>
<evidence type="ECO:0000259" key="3">
    <source>
        <dbReference type="PROSITE" id="PS50110"/>
    </source>
</evidence>
<dbReference type="Proteomes" id="UP000834458">
    <property type="component" value="Unassembled WGS sequence"/>
</dbReference>
<dbReference type="PANTHER" id="PTHR44591:SF3">
    <property type="entry name" value="RESPONSE REGULATORY DOMAIN-CONTAINING PROTEIN"/>
    <property type="match status" value="1"/>
</dbReference>
<evidence type="ECO:0000313" key="5">
    <source>
        <dbReference type="EMBL" id="CAB5656479.1"/>
    </source>
</evidence>
<gene>
    <name evidence="5" type="primary">pleD_2</name>
    <name evidence="5" type="ORF">GHA_00037</name>
</gene>
<dbReference type="SUPFAM" id="SSF52172">
    <property type="entry name" value="CheY-like"/>
    <property type="match status" value="2"/>
</dbReference>
<feature type="domain" description="Response regulatory" evidence="3">
    <location>
        <begin position="6"/>
        <end position="121"/>
    </location>
</feature>
<dbReference type="InterPro" id="IPR013767">
    <property type="entry name" value="PAS_fold"/>
</dbReference>
<evidence type="ECO:0000256" key="1">
    <source>
        <dbReference type="ARBA" id="ARBA00022553"/>
    </source>
</evidence>
<evidence type="ECO:0000256" key="2">
    <source>
        <dbReference type="PROSITE-ProRule" id="PRU00169"/>
    </source>
</evidence>
<accession>A0AA35D3E9</accession>
<sequence length="586" mass="62555">MADKPRLLLVDDDTVTLQVLSKTLAPYARIRFARSGAEALQAVESELPDLLILDVNMPGLGGMEVLAQLRARPASAQLPVILVTSASDEALEATALQIGAQDFIRKPFQPELLVDRMRALLRLSALRARQPATLNLRSARILLVDDDPLAIESLRSTLAPLGATLLAAADGEEALAQMHNEVPDLVLLDAQMPRLDGYAVCQAMQTDPVLSQVPVAFVSVHAEAKYETLGFAVDASDFLAKPFKPDVLLARVRKLLQLRSEREETANAIAAHWQELGDRRVAELVSVASDAIVSVDSAGVVRLMNKAAAALFGVSVERALGQAAEMVLPGWMALDFANEAMDQANERRRSGRPARVLRLFRGDGAVRSVEPVVFQQGGGAHRITTVVLRDASDRIAAEQRREALRDAVVASGVQLALLQALSDGARSAEDLVAAVQGRAALPIAPPQLKGFDLARALTELDAWCRTQSKAIDLGLALPSRTLAVVGNAEHFHAGMQKLLLALAASSTSGLTLEISVKAEEATSLSLTFGGLRLESSHLDSPLVRLALMQMGAGGAIASFGDERVGTESQTLSFNLLKPSLTTEAHI</sequence>
<dbReference type="PROSITE" id="PS50112">
    <property type="entry name" value="PAS"/>
    <property type="match status" value="1"/>
</dbReference>
<dbReference type="Gene3D" id="3.40.50.2300">
    <property type="match status" value="2"/>
</dbReference>
<feature type="modified residue" description="4-aspartylphosphate" evidence="2">
    <location>
        <position position="189"/>
    </location>
</feature>
<evidence type="ECO:0000313" key="6">
    <source>
        <dbReference type="Proteomes" id="UP000834458"/>
    </source>
</evidence>
<evidence type="ECO:0000259" key="4">
    <source>
        <dbReference type="PROSITE" id="PS50112"/>
    </source>
</evidence>
<dbReference type="InterPro" id="IPR000014">
    <property type="entry name" value="PAS"/>
</dbReference>
<organism evidence="5 6">
    <name type="scientific">Comamonas aquatica</name>
    <dbReference type="NCBI Taxonomy" id="225991"/>
    <lineage>
        <taxon>Bacteria</taxon>
        <taxon>Pseudomonadati</taxon>
        <taxon>Pseudomonadota</taxon>
        <taxon>Betaproteobacteria</taxon>
        <taxon>Burkholderiales</taxon>
        <taxon>Comamonadaceae</taxon>
        <taxon>Comamonas</taxon>
    </lineage>
</organism>
<dbReference type="SMART" id="SM00448">
    <property type="entry name" value="REC"/>
    <property type="match status" value="2"/>
</dbReference>
<dbReference type="GO" id="GO:0000160">
    <property type="term" value="P:phosphorelay signal transduction system"/>
    <property type="evidence" value="ECO:0007669"/>
    <property type="project" value="InterPro"/>
</dbReference>
<dbReference type="PROSITE" id="PS50110">
    <property type="entry name" value="RESPONSE_REGULATORY"/>
    <property type="match status" value="2"/>
</dbReference>
<dbReference type="Gene3D" id="3.30.450.20">
    <property type="entry name" value="PAS domain"/>
    <property type="match status" value="1"/>
</dbReference>
<dbReference type="EMBL" id="CAHPSC010000001">
    <property type="protein sequence ID" value="CAB5656479.1"/>
    <property type="molecule type" value="Genomic_DNA"/>
</dbReference>
<comment type="caution">
    <text evidence="5">The sequence shown here is derived from an EMBL/GenBank/DDBJ whole genome shotgun (WGS) entry which is preliminary data.</text>
</comment>
<dbReference type="InterPro" id="IPR001789">
    <property type="entry name" value="Sig_transdc_resp-reg_receiver"/>
</dbReference>
<feature type="domain" description="PAS" evidence="4">
    <location>
        <begin position="277"/>
        <end position="329"/>
    </location>
</feature>
<name>A0AA35D3E9_9BURK</name>
<dbReference type="InterPro" id="IPR011006">
    <property type="entry name" value="CheY-like_superfamily"/>
</dbReference>
<dbReference type="NCBIfam" id="TIGR00229">
    <property type="entry name" value="sensory_box"/>
    <property type="match status" value="1"/>
</dbReference>
<dbReference type="InterPro" id="IPR035965">
    <property type="entry name" value="PAS-like_dom_sf"/>
</dbReference>
<proteinExistence type="predicted"/>